<keyword evidence="8" id="KW-0874">Quinone</keyword>
<keyword evidence="4" id="KW-0997">Cell inner membrane</keyword>
<dbReference type="RefSeq" id="WP_180142678.1">
    <property type="nucleotide sequence ID" value="NZ_CAADHO010000006.1"/>
</dbReference>
<keyword evidence="3 8" id="KW-0813">Transport</keyword>
<dbReference type="EC" id="7.1.1.-" evidence="8"/>
<evidence type="ECO:0000256" key="3">
    <source>
        <dbReference type="ARBA" id="ARBA00022448"/>
    </source>
</evidence>
<dbReference type="Gene3D" id="1.10.287.3510">
    <property type="match status" value="1"/>
</dbReference>
<comment type="function">
    <text evidence="8">NDH-1 shuttles electrons from NADH, via FMN and iron-sulfur (Fe-S) centers, to quinones in the respiratory chain. The immediate electron acceptor for the enzyme in this species is believed to be ubiquinone. Couples the redox reaction to proton translocation (for every two electrons transferred, four hydrogen ions are translocated across the cytoplasmic membrane), and thus conserves the redox energy in a proton gradient.</text>
</comment>
<dbReference type="InterPro" id="IPR001133">
    <property type="entry name" value="NADH_UbQ_OxRdtase_chain4L/K"/>
</dbReference>
<evidence type="ECO:0000256" key="6">
    <source>
        <dbReference type="ARBA" id="ARBA00022989"/>
    </source>
</evidence>
<keyword evidence="8" id="KW-1278">Translocase</keyword>
<reference evidence="9 10" key="1">
    <citation type="submission" date="2019-03" db="EMBL/GenBank/DDBJ databases">
        <authorList>
            <person name="Nijsse B."/>
        </authorList>
    </citation>
    <scope>NUCLEOTIDE SEQUENCE [LARGE SCALE GENOMIC DNA]</scope>
    <source>
        <strain evidence="9">Desulfoluna butyratoxydans MSL71</strain>
    </source>
</reference>
<dbReference type="GO" id="GO:0042773">
    <property type="term" value="P:ATP synthesis coupled electron transport"/>
    <property type="evidence" value="ECO:0007669"/>
    <property type="project" value="InterPro"/>
</dbReference>
<feature type="transmembrane region" description="Helical" evidence="8">
    <location>
        <begin position="6"/>
        <end position="24"/>
    </location>
</feature>
<dbReference type="AlphaFoldDB" id="A0A4U8YWG0"/>
<dbReference type="GO" id="GO:0030964">
    <property type="term" value="C:NADH dehydrogenase complex"/>
    <property type="evidence" value="ECO:0007669"/>
    <property type="project" value="TreeGrafter"/>
</dbReference>
<keyword evidence="5 8" id="KW-0812">Transmembrane</keyword>
<keyword evidence="6 8" id="KW-1133">Transmembrane helix</keyword>
<evidence type="ECO:0000256" key="8">
    <source>
        <dbReference type="HAMAP-Rule" id="MF_01456"/>
    </source>
</evidence>
<evidence type="ECO:0000313" key="10">
    <source>
        <dbReference type="Proteomes" id="UP000507962"/>
    </source>
</evidence>
<evidence type="ECO:0000256" key="7">
    <source>
        <dbReference type="ARBA" id="ARBA00023136"/>
    </source>
</evidence>
<dbReference type="InterPro" id="IPR039428">
    <property type="entry name" value="NUOK/Mnh_C1-like"/>
</dbReference>
<dbReference type="GO" id="GO:0048038">
    <property type="term" value="F:quinone binding"/>
    <property type="evidence" value="ECO:0007669"/>
    <property type="project" value="UniProtKB-KW"/>
</dbReference>
<dbReference type="PANTHER" id="PTHR11434:SF16">
    <property type="entry name" value="NADH-UBIQUINONE OXIDOREDUCTASE CHAIN 4L"/>
    <property type="match status" value="1"/>
</dbReference>
<dbReference type="PANTHER" id="PTHR11434">
    <property type="entry name" value="NADH-UBIQUINONE OXIDOREDUCTASE SUBUNIT ND4L"/>
    <property type="match status" value="1"/>
</dbReference>
<keyword evidence="7 8" id="KW-0472">Membrane</keyword>
<keyword evidence="10" id="KW-1185">Reference proteome</keyword>
<keyword evidence="8" id="KW-1003">Cell membrane</keyword>
<proteinExistence type="inferred from homology"/>
<evidence type="ECO:0000256" key="2">
    <source>
        <dbReference type="ARBA" id="ARBA00010519"/>
    </source>
</evidence>
<comment type="subcellular location">
    <subcellularLocation>
        <location evidence="8">Cell membrane</location>
        <topology evidence="8">Multi-pass membrane protein</topology>
    </subcellularLocation>
    <subcellularLocation>
        <location evidence="1">Membrane</location>
        <topology evidence="1">Multi-pass membrane protein</topology>
    </subcellularLocation>
</comment>
<protein>
    <recommendedName>
        <fullName evidence="8">NADH-quinone oxidoreductase subunit K</fullName>
        <ecNumber evidence="8">7.1.1.-</ecNumber>
    </recommendedName>
    <alternativeName>
        <fullName evidence="8">NADH dehydrogenase I subunit K</fullName>
    </alternativeName>
    <alternativeName>
        <fullName evidence="8">NDH-1 subunit K</fullName>
    </alternativeName>
</protein>
<dbReference type="NCBIfam" id="NF004320">
    <property type="entry name" value="PRK05715.1-2"/>
    <property type="match status" value="1"/>
</dbReference>
<keyword evidence="8 9" id="KW-0830">Ubiquinone</keyword>
<sequence>MSFHATLDTYLILALFLLMTGIYGMIRHKTFIGMLISTELVLNGAGLNFMAFNKFLAPDPAVGQIFTLFIMGIAAAEAAIAISFILAVYRKFSSGDPRDVTDLKG</sequence>
<evidence type="ECO:0000256" key="5">
    <source>
        <dbReference type="ARBA" id="ARBA00022692"/>
    </source>
</evidence>
<dbReference type="HAMAP" id="MF_01456">
    <property type="entry name" value="NDH1_NuoK"/>
    <property type="match status" value="1"/>
</dbReference>
<name>A0A4U8YWG0_9BACT</name>
<comment type="subunit">
    <text evidence="8">NDH-1 is composed of 14 different subunits. Subunits NuoA, H, J, K, L, M, N constitute the membrane sector of the complex.</text>
</comment>
<feature type="transmembrane region" description="Helical" evidence="8">
    <location>
        <begin position="64"/>
        <end position="89"/>
    </location>
</feature>
<organism evidence="9 10">
    <name type="scientific">Desulfoluna butyratoxydans</name>
    <dbReference type="NCBI Taxonomy" id="231438"/>
    <lineage>
        <taxon>Bacteria</taxon>
        <taxon>Pseudomonadati</taxon>
        <taxon>Thermodesulfobacteriota</taxon>
        <taxon>Desulfobacteria</taxon>
        <taxon>Desulfobacterales</taxon>
        <taxon>Desulfolunaceae</taxon>
        <taxon>Desulfoluna</taxon>
    </lineage>
</organism>
<dbReference type="GO" id="GO:0005886">
    <property type="term" value="C:plasma membrane"/>
    <property type="evidence" value="ECO:0007669"/>
    <property type="project" value="UniProtKB-SubCell"/>
</dbReference>
<feature type="transmembrane region" description="Helical" evidence="8">
    <location>
        <begin position="31"/>
        <end position="52"/>
    </location>
</feature>
<evidence type="ECO:0000256" key="4">
    <source>
        <dbReference type="ARBA" id="ARBA00022519"/>
    </source>
</evidence>
<comment type="similarity">
    <text evidence="2 8">Belongs to the complex I subunit 4L family.</text>
</comment>
<dbReference type="GO" id="GO:0050136">
    <property type="term" value="F:NADH dehydrogenase (quinone) (non-electrogenic) activity"/>
    <property type="evidence" value="ECO:0007669"/>
    <property type="project" value="UniProtKB-UniRule"/>
</dbReference>
<evidence type="ECO:0000313" key="9">
    <source>
        <dbReference type="EMBL" id="VFQ45753.1"/>
    </source>
</evidence>
<keyword evidence="8" id="KW-0520">NAD</keyword>
<dbReference type="Proteomes" id="UP000507962">
    <property type="component" value="Unassembled WGS sequence"/>
</dbReference>
<dbReference type="Pfam" id="PF00420">
    <property type="entry name" value="Oxidored_q2"/>
    <property type="match status" value="1"/>
</dbReference>
<gene>
    <name evidence="8" type="primary">nuoK</name>
    <name evidence="9" type="ORF">MSL71_34150</name>
</gene>
<dbReference type="EMBL" id="CAADHO010000006">
    <property type="protein sequence ID" value="VFQ45753.1"/>
    <property type="molecule type" value="Genomic_DNA"/>
</dbReference>
<comment type="catalytic activity">
    <reaction evidence="8">
        <text>a quinone + NADH + 5 H(+)(in) = a quinol + NAD(+) + 4 H(+)(out)</text>
        <dbReference type="Rhea" id="RHEA:57888"/>
        <dbReference type="ChEBI" id="CHEBI:15378"/>
        <dbReference type="ChEBI" id="CHEBI:24646"/>
        <dbReference type="ChEBI" id="CHEBI:57540"/>
        <dbReference type="ChEBI" id="CHEBI:57945"/>
        <dbReference type="ChEBI" id="CHEBI:132124"/>
    </reaction>
</comment>
<accession>A0A4U8YWG0</accession>
<evidence type="ECO:0000256" key="1">
    <source>
        <dbReference type="ARBA" id="ARBA00004141"/>
    </source>
</evidence>